<evidence type="ECO:0000313" key="2">
    <source>
        <dbReference type="Proteomes" id="UP000077824"/>
    </source>
</evidence>
<dbReference type="STRING" id="1685010.A0O34_14935"/>
<reference evidence="1 2" key="1">
    <citation type="submission" date="2016-04" db="EMBL/GenBank/DDBJ databases">
        <title>Complete Genome Sequence of Chryseobacterium sp. IHBB 10212.</title>
        <authorList>
            <person name="Pal M."/>
            <person name="Swarnkar M.K."/>
            <person name="Kaushal K."/>
            <person name="Chhibber S."/>
            <person name="Singh A.K."/>
            <person name="Gulati A."/>
        </authorList>
    </citation>
    <scope>NUCLEOTIDE SEQUENCE [LARGE SCALE GENOMIC DNA]</scope>
    <source>
        <strain evidence="1 2">IHBB 10212</strain>
    </source>
</reference>
<dbReference type="Proteomes" id="UP000077824">
    <property type="component" value="Chromosome"/>
</dbReference>
<organism evidence="1 2">
    <name type="scientific">Chryseobacterium glaciei</name>
    <dbReference type="NCBI Taxonomy" id="1685010"/>
    <lineage>
        <taxon>Bacteria</taxon>
        <taxon>Pseudomonadati</taxon>
        <taxon>Bacteroidota</taxon>
        <taxon>Flavobacteriia</taxon>
        <taxon>Flavobacteriales</taxon>
        <taxon>Weeksellaceae</taxon>
        <taxon>Chryseobacterium group</taxon>
        <taxon>Chryseobacterium</taxon>
    </lineage>
</organism>
<name>A0A172XXW3_9FLAO</name>
<keyword evidence="2" id="KW-1185">Reference proteome</keyword>
<dbReference type="EMBL" id="CP015199">
    <property type="protein sequence ID" value="ANF51720.1"/>
    <property type="molecule type" value="Genomic_DNA"/>
</dbReference>
<gene>
    <name evidence="1" type="ORF">A0O34_14935</name>
</gene>
<dbReference type="RefSeq" id="WP_066756087.1">
    <property type="nucleotide sequence ID" value="NZ_CP015199.1"/>
</dbReference>
<evidence type="ECO:0000313" key="1">
    <source>
        <dbReference type="EMBL" id="ANF51720.1"/>
    </source>
</evidence>
<accession>A0A172XXW3</accession>
<dbReference type="KEGG" id="chh:A0O34_14935"/>
<sequence length="73" mass="8629">MKYLLSSKILNRILSDNEFSLALSLHLKKKQDTVIRLAKRESDILRLPEQINFYKENGYQQEEIFDIVGEKSE</sequence>
<dbReference type="AlphaFoldDB" id="A0A172XXW3"/>
<proteinExistence type="predicted"/>
<protein>
    <submittedName>
        <fullName evidence="1">Uncharacterized protein</fullName>
    </submittedName>
</protein>